<dbReference type="Proteomes" id="UP000756860">
    <property type="component" value="Unassembled WGS sequence"/>
</dbReference>
<reference evidence="1 2" key="1">
    <citation type="submission" date="2021-05" db="EMBL/GenBank/DDBJ databases">
        <title>The draft genome of Geobacter luticola JCM 17780.</title>
        <authorList>
            <person name="Xu Z."/>
            <person name="Masuda Y."/>
            <person name="Itoh H."/>
            <person name="Senoo K."/>
        </authorList>
    </citation>
    <scope>NUCLEOTIDE SEQUENCE [LARGE SCALE GENOMIC DNA]</scope>
    <source>
        <strain evidence="1 2">JCM 17780</strain>
    </source>
</reference>
<gene>
    <name evidence="1" type="ORF">KI810_01145</name>
</gene>
<comment type="caution">
    <text evidence="1">The sequence shown here is derived from an EMBL/GenBank/DDBJ whole genome shotgun (WGS) entry which is preliminary data.</text>
</comment>
<name>A0ABS5S8E3_9BACT</name>
<accession>A0ABS5S8E3</accession>
<proteinExistence type="predicted"/>
<evidence type="ECO:0000313" key="2">
    <source>
        <dbReference type="Proteomes" id="UP000756860"/>
    </source>
</evidence>
<dbReference type="EMBL" id="JAHCVK010000001">
    <property type="protein sequence ID" value="MBT0651648.1"/>
    <property type="molecule type" value="Genomic_DNA"/>
</dbReference>
<protein>
    <submittedName>
        <fullName evidence="1">GxxExxY protein</fullName>
    </submittedName>
</protein>
<dbReference type="NCBIfam" id="TIGR04256">
    <property type="entry name" value="GxxExxY"/>
    <property type="match status" value="1"/>
</dbReference>
<organism evidence="1 2">
    <name type="scientific">Geomobilimonas luticola</name>
    <dbReference type="NCBI Taxonomy" id="1114878"/>
    <lineage>
        <taxon>Bacteria</taxon>
        <taxon>Pseudomonadati</taxon>
        <taxon>Thermodesulfobacteriota</taxon>
        <taxon>Desulfuromonadia</taxon>
        <taxon>Geobacterales</taxon>
        <taxon>Geobacteraceae</taxon>
        <taxon>Geomobilimonas</taxon>
    </lineage>
</organism>
<sequence>MNEHLTEKIIGCAYSVANTLGSGFLEKVYENALAHELRKRGINTKQQAGMNVYYDGIIVGEYVADLLVENVLVELKAVKSLDNIHMAQCMNYLKATGLQVCLLINFGSPRIEIKRVINGFL</sequence>
<dbReference type="Pfam" id="PF13366">
    <property type="entry name" value="PDDEXK_3"/>
    <property type="match status" value="1"/>
</dbReference>
<evidence type="ECO:0000313" key="1">
    <source>
        <dbReference type="EMBL" id="MBT0651648.1"/>
    </source>
</evidence>
<keyword evidence="2" id="KW-1185">Reference proteome</keyword>
<dbReference type="InterPro" id="IPR026350">
    <property type="entry name" value="GxxExxY"/>
</dbReference>
<dbReference type="RefSeq" id="WP_214173652.1">
    <property type="nucleotide sequence ID" value="NZ_JAHCVK010000001.1"/>
</dbReference>